<reference evidence="2" key="1">
    <citation type="submission" date="2021-05" db="EMBL/GenBank/DDBJ databases">
        <authorList>
            <person name="Pietrasiak N."/>
            <person name="Ward R."/>
            <person name="Stajich J.E."/>
            <person name="Kurbessoian T."/>
        </authorList>
    </citation>
    <scope>NUCLEOTIDE SEQUENCE</scope>
    <source>
        <strain evidence="2">UHER 2000/2452</strain>
    </source>
</reference>
<comment type="caution">
    <text evidence="2">The sequence shown here is derived from an EMBL/GenBank/DDBJ whole genome shotgun (WGS) entry which is preliminary data.</text>
</comment>
<dbReference type="AlphaFoldDB" id="A0A951QJ65"/>
<proteinExistence type="predicted"/>
<dbReference type="EMBL" id="JAHHHD010000062">
    <property type="protein sequence ID" value="MBW4662208.1"/>
    <property type="molecule type" value="Genomic_DNA"/>
</dbReference>
<protein>
    <recommendedName>
        <fullName evidence="4">SH3b domain-containing protein</fullName>
    </recommendedName>
</protein>
<reference evidence="2" key="2">
    <citation type="journal article" date="2022" name="Microbiol. Resour. Announc.">
        <title>Metagenome Sequencing to Explore Phylogenomics of Terrestrial Cyanobacteria.</title>
        <authorList>
            <person name="Ward R.D."/>
            <person name="Stajich J.E."/>
            <person name="Johansen J.R."/>
            <person name="Huntemann M."/>
            <person name="Clum A."/>
            <person name="Foster B."/>
            <person name="Foster B."/>
            <person name="Roux S."/>
            <person name="Palaniappan K."/>
            <person name="Varghese N."/>
            <person name="Mukherjee S."/>
            <person name="Reddy T.B.K."/>
            <person name="Daum C."/>
            <person name="Copeland A."/>
            <person name="Chen I.A."/>
            <person name="Ivanova N.N."/>
            <person name="Kyrpides N.C."/>
            <person name="Shapiro N."/>
            <person name="Eloe-Fadrosh E.A."/>
            <person name="Pietrasiak N."/>
        </authorList>
    </citation>
    <scope>NUCLEOTIDE SEQUENCE</scope>
    <source>
        <strain evidence="2">UHER 2000/2452</strain>
    </source>
</reference>
<name>A0A951QJ65_9CYAN</name>
<evidence type="ECO:0000256" key="1">
    <source>
        <dbReference type="SAM" id="MobiDB-lite"/>
    </source>
</evidence>
<dbReference type="Proteomes" id="UP000757435">
    <property type="component" value="Unassembled WGS sequence"/>
</dbReference>
<feature type="compositionally biased region" description="Polar residues" evidence="1">
    <location>
        <begin position="78"/>
        <end position="90"/>
    </location>
</feature>
<feature type="region of interest" description="Disordered" evidence="1">
    <location>
        <begin position="62"/>
        <end position="91"/>
    </location>
</feature>
<gene>
    <name evidence="2" type="ORF">KME15_26445</name>
</gene>
<evidence type="ECO:0000313" key="2">
    <source>
        <dbReference type="EMBL" id="MBW4662208.1"/>
    </source>
</evidence>
<sequence length="176" mass="19123">MFPLSGKCIEISESAFTNYIKAVKHCITALPSFLMLVSLSYLSNPVQANQCNYPDDLDSRGYRCGGRAASERPGGRNPSPQTQPNTSNENAKPATVLIEGEGFSGYCQVKPSTNIRSGASIGSGVVETTVDAPLLARVYTTEFHEPGLWAWTTVAFGNHHMTNGWIRADLLQDCHQ</sequence>
<accession>A0A951QJ65</accession>
<organism evidence="2 3">
    <name type="scientific">Drouetiella hepatica Uher 2000/2452</name>
    <dbReference type="NCBI Taxonomy" id="904376"/>
    <lineage>
        <taxon>Bacteria</taxon>
        <taxon>Bacillati</taxon>
        <taxon>Cyanobacteriota</taxon>
        <taxon>Cyanophyceae</taxon>
        <taxon>Oculatellales</taxon>
        <taxon>Oculatellaceae</taxon>
        <taxon>Drouetiella</taxon>
    </lineage>
</organism>
<evidence type="ECO:0000313" key="3">
    <source>
        <dbReference type="Proteomes" id="UP000757435"/>
    </source>
</evidence>
<evidence type="ECO:0008006" key="4">
    <source>
        <dbReference type="Google" id="ProtNLM"/>
    </source>
</evidence>